<dbReference type="STRING" id="563192.HMPREF0179_01660"/>
<dbReference type="eggNOG" id="COG2132">
    <property type="taxonomic scope" value="Bacteria"/>
</dbReference>
<evidence type="ECO:0000313" key="3">
    <source>
        <dbReference type="EMBL" id="EFV44594.1"/>
    </source>
</evidence>
<dbReference type="AlphaFoldDB" id="E5Y647"/>
<sequence length="242" mass="27468">MESSTYWLDLIAETYIGICVLCCLFIISKQRRRPAPMMRVMLLVWPIITLWAGPLGIWAYETSNRRMPSHDGDGGARHDMSDMHMEMPMQPMHSHTPHWKSVMTGTLHCGAGCTLADLAGPFLFRMAPFVLFGSSLYGEWAVDYVLALIIGVFFQYAGLASMSHDRGLSLWFRAFKVDFLSLTAWQVGMYGWMAIAVFLLVGPMSPDQPVFWLMMQISMVCGFITAYPMNWWLIRIGIKSAM</sequence>
<evidence type="ECO:0000313" key="4">
    <source>
        <dbReference type="Proteomes" id="UP000006034"/>
    </source>
</evidence>
<dbReference type="InterPro" id="IPR025509">
    <property type="entry name" value="DUF4396"/>
</dbReference>
<keyword evidence="1" id="KW-1133">Transmembrane helix</keyword>
<reference evidence="3 4" key="1">
    <citation type="submission" date="2010-10" db="EMBL/GenBank/DDBJ databases">
        <authorList>
            <consortium name="The Broad Institute Genome Sequencing Platform"/>
            <person name="Ward D."/>
            <person name="Earl A."/>
            <person name="Feldgarden M."/>
            <person name="Young S.K."/>
            <person name="Gargeya S."/>
            <person name="Zeng Q."/>
            <person name="Alvarado L."/>
            <person name="Berlin A."/>
            <person name="Bochicchio J."/>
            <person name="Chapman S.B."/>
            <person name="Chen Z."/>
            <person name="Freedman E."/>
            <person name="Gellesch M."/>
            <person name="Goldberg J."/>
            <person name="Griggs A."/>
            <person name="Gujja S."/>
            <person name="Heilman E."/>
            <person name="Heiman D."/>
            <person name="Howarth C."/>
            <person name="Mehta T."/>
            <person name="Neiman D."/>
            <person name="Pearson M."/>
            <person name="Roberts A."/>
            <person name="Saif S."/>
            <person name="Shea T."/>
            <person name="Shenoy N."/>
            <person name="Sisk P."/>
            <person name="Stolte C."/>
            <person name="Sykes S."/>
            <person name="White J."/>
            <person name="Yandava C."/>
            <person name="Allen-Vercoe E."/>
            <person name="Sibley C."/>
            <person name="Ambrose C.E."/>
            <person name="Strauss J."/>
            <person name="Daigneault M."/>
            <person name="Haas B."/>
            <person name="Nusbaum C."/>
            <person name="Birren B."/>
        </authorList>
    </citation>
    <scope>NUCLEOTIDE SEQUENCE [LARGE SCALE GENOMIC DNA]</scope>
    <source>
        <strain evidence="3 4">3_1_6</strain>
    </source>
</reference>
<dbReference type="Proteomes" id="UP000006034">
    <property type="component" value="Unassembled WGS sequence"/>
</dbReference>
<evidence type="ECO:0000259" key="2">
    <source>
        <dbReference type="Pfam" id="PF14342"/>
    </source>
</evidence>
<evidence type="ECO:0000256" key="1">
    <source>
        <dbReference type="SAM" id="Phobius"/>
    </source>
</evidence>
<dbReference type="RefSeq" id="WP_005027086.1">
    <property type="nucleotide sequence ID" value="NZ_KE150240.1"/>
</dbReference>
<reference evidence="3 4" key="2">
    <citation type="submission" date="2013-04" db="EMBL/GenBank/DDBJ databases">
        <title>The Genome Sequence of Bilophila wadsworthia 3_1_6.</title>
        <authorList>
            <consortium name="The Broad Institute Genomics Platform"/>
            <person name="Earl A."/>
            <person name="Ward D."/>
            <person name="Feldgarden M."/>
            <person name="Gevers D."/>
            <person name="Sibley C."/>
            <person name="Strauss J."/>
            <person name="Allen-Vercoe E."/>
            <person name="Walker B."/>
            <person name="Young S."/>
            <person name="Zeng Q."/>
            <person name="Gargeya S."/>
            <person name="Fitzgerald M."/>
            <person name="Haas B."/>
            <person name="Abouelleil A."/>
            <person name="Allen A.W."/>
            <person name="Alvarado L."/>
            <person name="Arachchi H.M."/>
            <person name="Berlin A.M."/>
            <person name="Chapman S.B."/>
            <person name="Gainer-Dewar J."/>
            <person name="Goldberg J."/>
            <person name="Griggs A."/>
            <person name="Gujja S."/>
            <person name="Hansen M."/>
            <person name="Howarth C."/>
            <person name="Imamovic A."/>
            <person name="Ireland A."/>
            <person name="Larimer J."/>
            <person name="McCowan C."/>
            <person name="Murphy C."/>
            <person name="Pearson M."/>
            <person name="Poon T.W."/>
            <person name="Priest M."/>
            <person name="Roberts A."/>
            <person name="Saif S."/>
            <person name="Shea T."/>
            <person name="Sisk P."/>
            <person name="Sykes S."/>
            <person name="Wortman J."/>
            <person name="Nusbaum C."/>
            <person name="Birren B."/>
        </authorList>
    </citation>
    <scope>NUCLEOTIDE SEQUENCE [LARGE SCALE GENOMIC DNA]</scope>
    <source>
        <strain evidence="3 4">3_1_6</strain>
    </source>
</reference>
<proteinExistence type="predicted"/>
<feature type="transmembrane region" description="Helical" evidence="1">
    <location>
        <begin position="40"/>
        <end position="60"/>
    </location>
</feature>
<keyword evidence="1" id="KW-0472">Membrane</keyword>
<comment type="caution">
    <text evidence="3">The sequence shown here is derived from an EMBL/GenBank/DDBJ whole genome shotgun (WGS) entry which is preliminary data.</text>
</comment>
<gene>
    <name evidence="3" type="ORF">HMPREF0179_01660</name>
</gene>
<feature type="domain" description="DUF4396" evidence="2">
    <location>
        <begin position="98"/>
        <end position="239"/>
    </location>
</feature>
<feature type="transmembrane region" description="Helical" evidence="1">
    <location>
        <begin position="6"/>
        <end position="28"/>
    </location>
</feature>
<name>E5Y647_BILW3</name>
<feature type="transmembrane region" description="Helical" evidence="1">
    <location>
        <begin position="141"/>
        <end position="159"/>
    </location>
</feature>
<feature type="transmembrane region" description="Helical" evidence="1">
    <location>
        <begin position="179"/>
        <end position="201"/>
    </location>
</feature>
<accession>E5Y647</accession>
<organism evidence="3 4">
    <name type="scientific">Bilophila wadsworthia (strain 3_1_6)</name>
    <dbReference type="NCBI Taxonomy" id="563192"/>
    <lineage>
        <taxon>Bacteria</taxon>
        <taxon>Pseudomonadati</taxon>
        <taxon>Thermodesulfobacteriota</taxon>
        <taxon>Desulfovibrionia</taxon>
        <taxon>Desulfovibrionales</taxon>
        <taxon>Desulfovibrionaceae</taxon>
        <taxon>Bilophila</taxon>
    </lineage>
</organism>
<feature type="transmembrane region" description="Helical" evidence="1">
    <location>
        <begin position="213"/>
        <end position="234"/>
    </location>
</feature>
<protein>
    <recommendedName>
        <fullName evidence="2">DUF4396 domain-containing protein</fullName>
    </recommendedName>
</protein>
<dbReference type="Pfam" id="PF14342">
    <property type="entry name" value="DUF4396"/>
    <property type="match status" value="1"/>
</dbReference>
<keyword evidence="4" id="KW-1185">Reference proteome</keyword>
<dbReference type="GeneID" id="78087357"/>
<dbReference type="HOGENOM" id="CLU_030096_0_0_7"/>
<keyword evidence="1" id="KW-0812">Transmembrane</keyword>
<dbReference type="OrthoDB" id="1495425at2"/>
<dbReference type="EMBL" id="ADCP02000003">
    <property type="protein sequence ID" value="EFV44594.1"/>
    <property type="molecule type" value="Genomic_DNA"/>
</dbReference>